<evidence type="ECO:0000313" key="3">
    <source>
        <dbReference type="Proteomes" id="UP000326396"/>
    </source>
</evidence>
<evidence type="ECO:0000313" key="2">
    <source>
        <dbReference type="EMBL" id="KAD3067770.1"/>
    </source>
</evidence>
<dbReference type="PANTHER" id="PTHR34115:SF5">
    <property type="entry name" value="PROTEIN, PUTATIVE-RELATED"/>
    <property type="match status" value="1"/>
</dbReference>
<sequence>MPHPRDGYISHFISSSPSFLGFPDLNLKQETDVNLQSENNEKSIYPPRVSPVHRPPKQEIDINLPDLKLKQEIDIKGLKFETFPCSTTPKTRLKVHCGPIGFHQKSQEYTRKLKHIYVGTFFIMYVSLIGFIQVKFHDNSPFETHNNLIIMSLVALPVAITTSGILFYTDDPIENTNIPGIRYVILNFVFFFSTILAVLSLVLVLFVPAKFNWTGYAIICALFTFMVAYNLFCYGRSHKKKDVSNAINLEMV</sequence>
<keyword evidence="1" id="KW-1133">Transmembrane helix</keyword>
<dbReference type="AlphaFoldDB" id="A0A5N6M1H9"/>
<feature type="transmembrane region" description="Helical" evidence="1">
    <location>
        <begin position="181"/>
        <end position="207"/>
    </location>
</feature>
<reference evidence="2 3" key="1">
    <citation type="submission" date="2019-05" db="EMBL/GenBank/DDBJ databases">
        <title>Mikania micrantha, genome provides insights into the molecular mechanism of rapid growth.</title>
        <authorList>
            <person name="Liu B."/>
        </authorList>
    </citation>
    <scope>NUCLEOTIDE SEQUENCE [LARGE SCALE GENOMIC DNA]</scope>
    <source>
        <strain evidence="2">NLD-2019</strain>
        <tissue evidence="2">Leaf</tissue>
    </source>
</reference>
<gene>
    <name evidence="2" type="ORF">E3N88_35650</name>
</gene>
<dbReference type="OrthoDB" id="1721773at2759"/>
<keyword evidence="3" id="KW-1185">Reference proteome</keyword>
<organism evidence="2 3">
    <name type="scientific">Mikania micrantha</name>
    <name type="common">bitter vine</name>
    <dbReference type="NCBI Taxonomy" id="192012"/>
    <lineage>
        <taxon>Eukaryota</taxon>
        <taxon>Viridiplantae</taxon>
        <taxon>Streptophyta</taxon>
        <taxon>Embryophyta</taxon>
        <taxon>Tracheophyta</taxon>
        <taxon>Spermatophyta</taxon>
        <taxon>Magnoliopsida</taxon>
        <taxon>eudicotyledons</taxon>
        <taxon>Gunneridae</taxon>
        <taxon>Pentapetalae</taxon>
        <taxon>asterids</taxon>
        <taxon>campanulids</taxon>
        <taxon>Asterales</taxon>
        <taxon>Asteraceae</taxon>
        <taxon>Asteroideae</taxon>
        <taxon>Heliantheae alliance</taxon>
        <taxon>Eupatorieae</taxon>
        <taxon>Mikania</taxon>
    </lineage>
</organism>
<keyword evidence="1" id="KW-0812">Transmembrane</keyword>
<protein>
    <submittedName>
        <fullName evidence="2">Uncharacterized protein</fullName>
    </submittedName>
</protein>
<dbReference type="InterPro" id="IPR053258">
    <property type="entry name" value="Ca-permeable_cation_channel"/>
</dbReference>
<evidence type="ECO:0000256" key="1">
    <source>
        <dbReference type="SAM" id="Phobius"/>
    </source>
</evidence>
<feature type="transmembrane region" description="Helical" evidence="1">
    <location>
        <begin position="116"/>
        <end position="136"/>
    </location>
</feature>
<keyword evidence="1" id="KW-0472">Membrane</keyword>
<dbReference type="Proteomes" id="UP000326396">
    <property type="component" value="Linkage Group LG7"/>
</dbReference>
<accession>A0A5N6M1H9</accession>
<dbReference type="PANTHER" id="PTHR34115">
    <property type="entry name" value="PROTEIN, PUTATIVE-RELATED"/>
    <property type="match status" value="1"/>
</dbReference>
<feature type="transmembrane region" description="Helical" evidence="1">
    <location>
        <begin position="148"/>
        <end position="169"/>
    </location>
</feature>
<comment type="caution">
    <text evidence="2">The sequence shown here is derived from an EMBL/GenBank/DDBJ whole genome shotgun (WGS) entry which is preliminary data.</text>
</comment>
<dbReference type="EMBL" id="SZYD01000017">
    <property type="protein sequence ID" value="KAD3067770.1"/>
    <property type="molecule type" value="Genomic_DNA"/>
</dbReference>
<feature type="transmembrane region" description="Helical" evidence="1">
    <location>
        <begin position="213"/>
        <end position="232"/>
    </location>
</feature>
<proteinExistence type="predicted"/>
<name>A0A5N6M1H9_9ASTR</name>